<keyword evidence="2" id="KW-0378">Hydrolase</keyword>
<gene>
    <name evidence="4" type="ORF">J41TS12_12470</name>
</gene>
<dbReference type="PROSITE" id="PS00893">
    <property type="entry name" value="NUDIX_BOX"/>
    <property type="match status" value="1"/>
</dbReference>
<dbReference type="PROSITE" id="PS51462">
    <property type="entry name" value="NUDIX"/>
    <property type="match status" value="1"/>
</dbReference>
<dbReference type="Proteomes" id="UP000681162">
    <property type="component" value="Unassembled WGS sequence"/>
</dbReference>
<accession>A0A920CDZ1</accession>
<dbReference type="Gene3D" id="3.90.79.10">
    <property type="entry name" value="Nucleoside Triphosphate Pyrophosphohydrolase"/>
    <property type="match status" value="1"/>
</dbReference>
<dbReference type="AlphaFoldDB" id="A0A920CDZ1"/>
<dbReference type="PANTHER" id="PTHR43046">
    <property type="entry name" value="GDP-MANNOSE MANNOSYL HYDROLASE"/>
    <property type="match status" value="1"/>
</dbReference>
<dbReference type="GO" id="GO:0016787">
    <property type="term" value="F:hydrolase activity"/>
    <property type="evidence" value="ECO:0007669"/>
    <property type="project" value="UniProtKB-KW"/>
</dbReference>
<protein>
    <submittedName>
        <fullName evidence="4">DNA mismatch repair protein MutT</fullName>
    </submittedName>
</protein>
<dbReference type="InterPro" id="IPR020084">
    <property type="entry name" value="NUDIX_hydrolase_CS"/>
</dbReference>
<dbReference type="Pfam" id="PF00293">
    <property type="entry name" value="NUDIX"/>
    <property type="match status" value="1"/>
</dbReference>
<organism evidence="4 5">
    <name type="scientific">Paenibacillus antibioticophila</name>
    <dbReference type="NCBI Taxonomy" id="1274374"/>
    <lineage>
        <taxon>Bacteria</taxon>
        <taxon>Bacillati</taxon>
        <taxon>Bacillota</taxon>
        <taxon>Bacilli</taxon>
        <taxon>Bacillales</taxon>
        <taxon>Paenibacillaceae</taxon>
        <taxon>Paenibacillus</taxon>
    </lineage>
</organism>
<feature type="domain" description="Nudix hydrolase" evidence="3">
    <location>
        <begin position="10"/>
        <end position="140"/>
    </location>
</feature>
<comment type="caution">
    <text evidence="4">The sequence shown here is derived from an EMBL/GenBank/DDBJ whole genome shotgun (WGS) entry which is preliminary data.</text>
</comment>
<sequence>MKYMDHPNKKYHVLARGVVISSDYILVAHCIGMDNTFLPGGHVEFNEGLKDTLSREIGEELGLSCEVSGYLGAVEAEFEDLDTYHQEINHVFTVKIPDINHKRNPSSKEDHLEFYWIHIKDMEKHNLQPHPVRTLIMNCLENKVQGSHFLSTFDDGSRV</sequence>
<evidence type="ECO:0000256" key="2">
    <source>
        <dbReference type="ARBA" id="ARBA00022801"/>
    </source>
</evidence>
<dbReference type="InterPro" id="IPR015797">
    <property type="entry name" value="NUDIX_hydrolase-like_dom_sf"/>
</dbReference>
<comment type="cofactor">
    <cofactor evidence="1">
        <name>Mg(2+)</name>
        <dbReference type="ChEBI" id="CHEBI:18420"/>
    </cofactor>
</comment>
<dbReference type="InterPro" id="IPR000086">
    <property type="entry name" value="NUDIX_hydrolase_dom"/>
</dbReference>
<evidence type="ECO:0000256" key="1">
    <source>
        <dbReference type="ARBA" id="ARBA00001946"/>
    </source>
</evidence>
<reference evidence="4 5" key="1">
    <citation type="submission" date="2021-03" db="EMBL/GenBank/DDBJ databases">
        <title>Antimicrobial resistance genes in bacteria isolated from Japanese honey, and their potential for conferring macrolide and lincosamide resistance in the American foulbrood pathogen Paenibacillus larvae.</title>
        <authorList>
            <person name="Okamoto M."/>
            <person name="Kumagai M."/>
            <person name="Kanamori H."/>
            <person name="Takamatsu D."/>
        </authorList>
    </citation>
    <scope>NUCLEOTIDE SEQUENCE [LARGE SCALE GENOMIC DNA]</scope>
    <source>
        <strain evidence="4 5">J41TS12</strain>
    </source>
</reference>
<keyword evidence="5" id="KW-1185">Reference proteome</keyword>
<dbReference type="PANTHER" id="PTHR43046:SF14">
    <property type="entry name" value="MUTT_NUDIX FAMILY PROTEIN"/>
    <property type="match status" value="1"/>
</dbReference>
<dbReference type="SUPFAM" id="SSF55811">
    <property type="entry name" value="Nudix"/>
    <property type="match status" value="1"/>
</dbReference>
<evidence type="ECO:0000259" key="3">
    <source>
        <dbReference type="PROSITE" id="PS51462"/>
    </source>
</evidence>
<proteinExistence type="predicted"/>
<dbReference type="EMBL" id="BORR01000003">
    <property type="protein sequence ID" value="GIO36386.1"/>
    <property type="molecule type" value="Genomic_DNA"/>
</dbReference>
<name>A0A920CDZ1_9BACL</name>
<evidence type="ECO:0000313" key="5">
    <source>
        <dbReference type="Proteomes" id="UP000681162"/>
    </source>
</evidence>
<evidence type="ECO:0000313" key="4">
    <source>
        <dbReference type="EMBL" id="GIO36386.1"/>
    </source>
</evidence>